<feature type="transmembrane region" description="Helical" evidence="1">
    <location>
        <begin position="35"/>
        <end position="55"/>
    </location>
</feature>
<keyword evidence="3" id="KW-1185">Reference proteome</keyword>
<keyword evidence="1" id="KW-0812">Transmembrane</keyword>
<dbReference type="AlphaFoldDB" id="A0A6L3W6V8"/>
<evidence type="ECO:0000256" key="1">
    <source>
        <dbReference type="SAM" id="Phobius"/>
    </source>
</evidence>
<dbReference type="RefSeq" id="WP_151539238.1">
    <property type="nucleotide sequence ID" value="NZ_WBMR01000013.1"/>
</dbReference>
<feature type="transmembrane region" description="Helical" evidence="1">
    <location>
        <begin position="61"/>
        <end position="82"/>
    </location>
</feature>
<gene>
    <name evidence="2" type="ORF">F9B16_07485</name>
</gene>
<comment type="caution">
    <text evidence="2">The sequence shown here is derived from an EMBL/GenBank/DDBJ whole genome shotgun (WGS) entry which is preliminary data.</text>
</comment>
<dbReference type="Proteomes" id="UP000483004">
    <property type="component" value="Unassembled WGS sequence"/>
</dbReference>
<dbReference type="EMBL" id="WBMR01000013">
    <property type="protein sequence ID" value="KAB2386330.1"/>
    <property type="molecule type" value="Genomic_DNA"/>
</dbReference>
<sequence>MLARRFGYAVSPEPAAAATPSVLGQLDKAARMDRVHLIIFAVWGAAMAVGMIVGLRSELSFAGLVGGVLAGEAALLVVWLMARSQQRVRGPGGEGLTGPEAHRLRGILAEHPWQVWPCRVELVREHANPSTLVHVFLLDPDQNVAGVLKTTLQRATWNAMTDGYGVLWFAGDLRFGGALAHPADPADPTVSYATVAPQQPATASPGSSVLMEELQRQAIGWTFGGL</sequence>
<keyword evidence="1" id="KW-1133">Transmembrane helix</keyword>
<proteinExistence type="predicted"/>
<evidence type="ECO:0000313" key="3">
    <source>
        <dbReference type="Proteomes" id="UP000483004"/>
    </source>
</evidence>
<accession>A0A6L3W6V8</accession>
<organism evidence="2 3">
    <name type="scientific">Actinomadura montaniterrae</name>
    <dbReference type="NCBI Taxonomy" id="1803903"/>
    <lineage>
        <taxon>Bacteria</taxon>
        <taxon>Bacillati</taxon>
        <taxon>Actinomycetota</taxon>
        <taxon>Actinomycetes</taxon>
        <taxon>Streptosporangiales</taxon>
        <taxon>Thermomonosporaceae</taxon>
        <taxon>Actinomadura</taxon>
    </lineage>
</organism>
<keyword evidence="1" id="KW-0472">Membrane</keyword>
<dbReference type="OrthoDB" id="4333241at2"/>
<evidence type="ECO:0000313" key="2">
    <source>
        <dbReference type="EMBL" id="KAB2386330.1"/>
    </source>
</evidence>
<protein>
    <submittedName>
        <fullName evidence="2">Uncharacterized protein</fullName>
    </submittedName>
</protein>
<reference evidence="2 3" key="1">
    <citation type="submission" date="2019-09" db="EMBL/GenBank/DDBJ databases">
        <title>Actinomadura physcomitrii sp. nov., a novel actinomycete isolated from moss [Physcomitrium sphaericum (Ludw) Fuernr].</title>
        <authorList>
            <person name="Liu C."/>
            <person name="Zhuang X."/>
        </authorList>
    </citation>
    <scope>NUCLEOTIDE SEQUENCE [LARGE SCALE GENOMIC DNA]</scope>
    <source>
        <strain evidence="2 3">CYP1-1B</strain>
    </source>
</reference>
<name>A0A6L3W6V8_9ACTN</name>